<evidence type="ECO:0000313" key="2">
    <source>
        <dbReference type="EMBL" id="MBE9640924.1"/>
    </source>
</evidence>
<comment type="caution">
    <text evidence="2">The sequence shown here is derived from an EMBL/GenBank/DDBJ whole genome shotgun (WGS) entry which is preliminary data.</text>
</comment>
<dbReference type="Gene3D" id="3.30.1490.130">
    <property type="entry name" value="D-aminoacylase. Domain 3"/>
    <property type="match status" value="1"/>
</dbReference>
<reference evidence="2 3" key="1">
    <citation type="journal article" date="2021" name="Int. J. Syst. Evol. Microbiol.">
        <title>Salipiger mangrovisoli sp. nov., isolated from mangrove soil and the proposal for the reclassification of Paraphaeobacter pallidus as Salipiger pallidus comb. nov.</title>
        <authorList>
            <person name="Du J."/>
            <person name="Liu Y."/>
            <person name="Pei T."/>
            <person name="Deng M.R."/>
            <person name="Zhu H."/>
        </authorList>
    </citation>
    <scope>NUCLEOTIDE SEQUENCE [LARGE SCALE GENOMIC DNA]</scope>
    <source>
        <strain evidence="2 3">6D45A</strain>
    </source>
</reference>
<dbReference type="PANTHER" id="PTHR11647">
    <property type="entry name" value="HYDRANTOINASE/DIHYDROPYRIMIDINASE FAMILY MEMBER"/>
    <property type="match status" value="1"/>
</dbReference>
<keyword evidence="3" id="KW-1185">Reference proteome</keyword>
<dbReference type="InterPro" id="IPR011059">
    <property type="entry name" value="Metal-dep_hydrolase_composite"/>
</dbReference>
<dbReference type="InterPro" id="IPR050378">
    <property type="entry name" value="Metallo-dep_Hydrolases_sf"/>
</dbReference>
<sequence length="554" mass="60078">MTRLGKFLTVTTLVLAVPASAQDFDLVINGGRVMDPETMFDGIANLGIKDGRIAAITQDAISGKEVIEAAGLVVAPGFIDTHFHAVDPFGTKLGVADGITTGMDLESGAMPVGAWYAQRERDGSQTNFGTTSGLGTARMIVHDPELQIGVPIDAANQFTFGGKAGADGVVGWSLTRSNIDQMNEIMKLLDEDLREGALGVGVPAAYMARGLTSYELFQAQRAAARYGRLVSVHTRYHLNSQTPTEAPIALDEVLVNAMLLRAPLLLAHDNDYGWWENEEKLQLARAQGFNVWGEYYPFAAGSTLVSADFLRPDQWEAVNGYKYEETIYDPTADKFLSKDEYLAAVRDRPDLTIIVHIPPRMAWLKYWPTIPEMVVASDAMVGLDKDGNPLPWEADVSLYAGHPRTASSYSATLQLGRENGVPLMFTLAQLSYWSAKHLGDTGLRAMQERGRVQVGKIADLTLFDPENVAPRASYKAGENGLPPVGIPYVIVNGTIVVKESEVLPVKPGQAIRFPVEAAGRYQPVDVEGWLGAHAINVPDLHTLDDTGAGAELKQ</sequence>
<dbReference type="Proteomes" id="UP000607796">
    <property type="component" value="Unassembled WGS sequence"/>
</dbReference>
<proteinExistence type="predicted"/>
<dbReference type="SUPFAM" id="SSF51556">
    <property type="entry name" value="Metallo-dependent hydrolases"/>
    <property type="match status" value="1"/>
</dbReference>
<dbReference type="EMBL" id="JADFFK010000061">
    <property type="protein sequence ID" value="MBE9640924.1"/>
    <property type="molecule type" value="Genomic_DNA"/>
</dbReference>
<dbReference type="SUPFAM" id="SSF51338">
    <property type="entry name" value="Composite domain of metallo-dependent hydrolases"/>
    <property type="match status" value="1"/>
</dbReference>
<accession>A0ABR9XBC2</accession>
<feature type="chain" id="PRO_5046265645" evidence="1">
    <location>
        <begin position="22"/>
        <end position="554"/>
    </location>
</feature>
<gene>
    <name evidence="2" type="ORF">IQ782_29195</name>
</gene>
<dbReference type="InterPro" id="IPR032466">
    <property type="entry name" value="Metal_Hydrolase"/>
</dbReference>
<protein>
    <submittedName>
        <fullName evidence="2">Aminoacylase</fullName>
    </submittedName>
</protein>
<keyword evidence="1" id="KW-0732">Signal</keyword>
<dbReference type="PANTHER" id="PTHR11647:SF1">
    <property type="entry name" value="COLLAPSIN RESPONSE MEDIATOR PROTEIN"/>
    <property type="match status" value="1"/>
</dbReference>
<organism evidence="2 3">
    <name type="scientific">Salipiger mangrovisoli</name>
    <dbReference type="NCBI Taxonomy" id="2865933"/>
    <lineage>
        <taxon>Bacteria</taxon>
        <taxon>Pseudomonadati</taxon>
        <taxon>Pseudomonadota</taxon>
        <taxon>Alphaproteobacteria</taxon>
        <taxon>Rhodobacterales</taxon>
        <taxon>Roseobacteraceae</taxon>
        <taxon>Salipiger</taxon>
    </lineage>
</organism>
<dbReference type="InterPro" id="IPR023100">
    <property type="entry name" value="D-aminoacylase_insert_dom_sf"/>
</dbReference>
<feature type="signal peptide" evidence="1">
    <location>
        <begin position="1"/>
        <end position="21"/>
    </location>
</feature>
<evidence type="ECO:0000256" key="1">
    <source>
        <dbReference type="SAM" id="SignalP"/>
    </source>
</evidence>
<dbReference type="Gene3D" id="2.30.40.10">
    <property type="entry name" value="Urease, subunit C, domain 1"/>
    <property type="match status" value="1"/>
</dbReference>
<name>A0ABR9XBC2_9RHOB</name>
<evidence type="ECO:0000313" key="3">
    <source>
        <dbReference type="Proteomes" id="UP000607796"/>
    </source>
</evidence>
<dbReference type="Gene3D" id="3.20.20.140">
    <property type="entry name" value="Metal-dependent hydrolases"/>
    <property type="match status" value="1"/>
</dbReference>